<dbReference type="AlphaFoldDB" id="A0A382RF30"/>
<evidence type="ECO:0000313" key="1">
    <source>
        <dbReference type="EMBL" id="SVC95181.1"/>
    </source>
</evidence>
<gene>
    <name evidence="1" type="ORF">METZ01_LOCUS348035</name>
</gene>
<name>A0A382RF30_9ZZZZ</name>
<protein>
    <submittedName>
        <fullName evidence="1">Uncharacterized protein</fullName>
    </submittedName>
</protein>
<proteinExistence type="predicted"/>
<accession>A0A382RF30</accession>
<sequence length="61" mass="7322">PGWWDLDAQPAFWCIWGVNVSRNRSVHILASYVSERLRIEGLKKELLKNETRYINRKNEKH</sequence>
<reference evidence="1" key="1">
    <citation type="submission" date="2018-05" db="EMBL/GenBank/DDBJ databases">
        <authorList>
            <person name="Lanie J.A."/>
            <person name="Ng W.-L."/>
            <person name="Kazmierczak K.M."/>
            <person name="Andrzejewski T.M."/>
            <person name="Davidsen T.M."/>
            <person name="Wayne K.J."/>
            <person name="Tettelin H."/>
            <person name="Glass J.I."/>
            <person name="Rusch D."/>
            <person name="Podicherti R."/>
            <person name="Tsui H.-C.T."/>
            <person name="Winkler M.E."/>
        </authorList>
    </citation>
    <scope>NUCLEOTIDE SEQUENCE</scope>
</reference>
<organism evidence="1">
    <name type="scientific">marine metagenome</name>
    <dbReference type="NCBI Taxonomy" id="408172"/>
    <lineage>
        <taxon>unclassified sequences</taxon>
        <taxon>metagenomes</taxon>
        <taxon>ecological metagenomes</taxon>
    </lineage>
</organism>
<dbReference type="EMBL" id="UINC01120596">
    <property type="protein sequence ID" value="SVC95181.1"/>
    <property type="molecule type" value="Genomic_DNA"/>
</dbReference>
<feature type="non-terminal residue" evidence="1">
    <location>
        <position position="1"/>
    </location>
</feature>